<organism evidence="2 3">
    <name type="scientific">Platanthera guangdongensis</name>
    <dbReference type="NCBI Taxonomy" id="2320717"/>
    <lineage>
        <taxon>Eukaryota</taxon>
        <taxon>Viridiplantae</taxon>
        <taxon>Streptophyta</taxon>
        <taxon>Embryophyta</taxon>
        <taxon>Tracheophyta</taxon>
        <taxon>Spermatophyta</taxon>
        <taxon>Magnoliopsida</taxon>
        <taxon>Liliopsida</taxon>
        <taxon>Asparagales</taxon>
        <taxon>Orchidaceae</taxon>
        <taxon>Orchidoideae</taxon>
        <taxon>Orchideae</taxon>
        <taxon>Orchidinae</taxon>
        <taxon>Platanthera</taxon>
    </lineage>
</organism>
<feature type="region of interest" description="Disordered" evidence="1">
    <location>
        <begin position="139"/>
        <end position="162"/>
    </location>
</feature>
<gene>
    <name evidence="2" type="ORF">KSP40_PGU017258</name>
</gene>
<protein>
    <submittedName>
        <fullName evidence="2">F-box protein</fullName>
    </submittedName>
</protein>
<name>A0ABR2MEN7_9ASPA</name>
<dbReference type="EMBL" id="JBBWWR010000008">
    <property type="protein sequence ID" value="KAK8962400.1"/>
    <property type="molecule type" value="Genomic_DNA"/>
</dbReference>
<comment type="caution">
    <text evidence="2">The sequence shown here is derived from an EMBL/GenBank/DDBJ whole genome shotgun (WGS) entry which is preliminary data.</text>
</comment>
<keyword evidence="3" id="KW-1185">Reference proteome</keyword>
<accession>A0ABR2MEN7</accession>
<evidence type="ECO:0000313" key="2">
    <source>
        <dbReference type="EMBL" id="KAK8962400.1"/>
    </source>
</evidence>
<sequence>MLEAEKFVMVTKAHLFKATFLASKERNLRTHVLFFQRGEYHAELCQLVLCAFVSYAISAKSVWKEVASDREVREWAFREPWKVQKLLSSPSSTSFWSYPGLNRFAISHRLLRGDTVTILSLKYSVQFLNLRAGDRLREKGEAGDLRRQERDSSDSGDRTSDG</sequence>
<proteinExistence type="predicted"/>
<evidence type="ECO:0000256" key="1">
    <source>
        <dbReference type="SAM" id="MobiDB-lite"/>
    </source>
</evidence>
<reference evidence="2 3" key="1">
    <citation type="journal article" date="2022" name="Nat. Plants">
        <title>Genomes of leafy and leafless Platanthera orchids illuminate the evolution of mycoheterotrophy.</title>
        <authorList>
            <person name="Li M.H."/>
            <person name="Liu K.W."/>
            <person name="Li Z."/>
            <person name="Lu H.C."/>
            <person name="Ye Q.L."/>
            <person name="Zhang D."/>
            <person name="Wang J.Y."/>
            <person name="Li Y.F."/>
            <person name="Zhong Z.M."/>
            <person name="Liu X."/>
            <person name="Yu X."/>
            <person name="Liu D.K."/>
            <person name="Tu X.D."/>
            <person name="Liu B."/>
            <person name="Hao Y."/>
            <person name="Liao X.Y."/>
            <person name="Jiang Y.T."/>
            <person name="Sun W.H."/>
            <person name="Chen J."/>
            <person name="Chen Y.Q."/>
            <person name="Ai Y."/>
            <person name="Zhai J.W."/>
            <person name="Wu S.S."/>
            <person name="Zhou Z."/>
            <person name="Hsiao Y.Y."/>
            <person name="Wu W.L."/>
            <person name="Chen Y.Y."/>
            <person name="Lin Y.F."/>
            <person name="Hsu J.L."/>
            <person name="Li C.Y."/>
            <person name="Wang Z.W."/>
            <person name="Zhao X."/>
            <person name="Zhong W.Y."/>
            <person name="Ma X.K."/>
            <person name="Ma L."/>
            <person name="Huang J."/>
            <person name="Chen G.Z."/>
            <person name="Huang M.Z."/>
            <person name="Huang L."/>
            <person name="Peng D.H."/>
            <person name="Luo Y.B."/>
            <person name="Zou S.Q."/>
            <person name="Chen S.P."/>
            <person name="Lan S."/>
            <person name="Tsai W.C."/>
            <person name="Van de Peer Y."/>
            <person name="Liu Z.J."/>
        </authorList>
    </citation>
    <scope>NUCLEOTIDE SEQUENCE [LARGE SCALE GENOMIC DNA]</scope>
    <source>
        <strain evidence="2">Lor288</strain>
    </source>
</reference>
<dbReference type="Proteomes" id="UP001412067">
    <property type="component" value="Unassembled WGS sequence"/>
</dbReference>
<evidence type="ECO:0000313" key="3">
    <source>
        <dbReference type="Proteomes" id="UP001412067"/>
    </source>
</evidence>